<reference evidence="7 8" key="1">
    <citation type="submission" date="2019-03" db="EMBL/GenBank/DDBJ databases">
        <title>First draft genome of Liparis tanakae, snailfish: a comprehensive survey of snailfish specific genes.</title>
        <authorList>
            <person name="Kim W."/>
            <person name="Song I."/>
            <person name="Jeong J.-H."/>
            <person name="Kim D."/>
            <person name="Kim S."/>
            <person name="Ryu S."/>
            <person name="Song J.Y."/>
            <person name="Lee S.K."/>
        </authorList>
    </citation>
    <scope>NUCLEOTIDE SEQUENCE [LARGE SCALE GENOMIC DNA]</scope>
    <source>
        <tissue evidence="7">Muscle</tissue>
    </source>
</reference>
<evidence type="ECO:0000256" key="6">
    <source>
        <dbReference type="SAM" id="MobiDB-lite"/>
    </source>
</evidence>
<comment type="caution">
    <text evidence="7">The sequence shown here is derived from an EMBL/GenBank/DDBJ whole genome shotgun (WGS) entry which is preliminary data.</text>
</comment>
<feature type="region of interest" description="Disordered" evidence="6">
    <location>
        <begin position="19"/>
        <end position="45"/>
    </location>
</feature>
<keyword evidence="4 5" id="KW-1015">Disulfide bond</keyword>
<dbReference type="InterPro" id="IPR002172">
    <property type="entry name" value="LDrepeatLR_classA_rpt"/>
</dbReference>
<evidence type="ECO:0000256" key="1">
    <source>
        <dbReference type="ARBA" id="ARBA00004613"/>
    </source>
</evidence>
<dbReference type="GO" id="GO:0031640">
    <property type="term" value="P:killing of cells of another organism"/>
    <property type="evidence" value="ECO:0007669"/>
    <property type="project" value="UniProtKB-KW"/>
</dbReference>
<protein>
    <submittedName>
        <fullName evidence="7">Complement component C7</fullName>
    </submittedName>
</protein>
<dbReference type="InterPro" id="IPR036055">
    <property type="entry name" value="LDL_receptor-like_sf"/>
</dbReference>
<evidence type="ECO:0000256" key="3">
    <source>
        <dbReference type="ARBA" id="ARBA00022852"/>
    </source>
</evidence>
<dbReference type="SMART" id="SM00192">
    <property type="entry name" value="LDLa"/>
    <property type="match status" value="1"/>
</dbReference>
<dbReference type="EMBL" id="SRLO01017570">
    <property type="protein sequence ID" value="TNN23724.1"/>
    <property type="molecule type" value="Genomic_DNA"/>
</dbReference>
<evidence type="ECO:0000256" key="4">
    <source>
        <dbReference type="ARBA" id="ARBA00023157"/>
    </source>
</evidence>
<name>A0A4Z2E521_9TELE</name>
<dbReference type="GO" id="GO:0005576">
    <property type="term" value="C:extracellular region"/>
    <property type="evidence" value="ECO:0007669"/>
    <property type="project" value="UniProtKB-SubCell"/>
</dbReference>
<dbReference type="SUPFAM" id="SSF57424">
    <property type="entry name" value="LDL receptor-like module"/>
    <property type="match status" value="1"/>
</dbReference>
<dbReference type="PANTHER" id="PTHR45742:SF2">
    <property type="entry name" value="COMPLEMENT COMPONENT C7"/>
    <property type="match status" value="1"/>
</dbReference>
<comment type="subcellular location">
    <subcellularLocation>
        <location evidence="1">Secreted</location>
    </subcellularLocation>
</comment>
<dbReference type="OrthoDB" id="504708at2759"/>
<keyword evidence="2" id="KW-0964">Secreted</keyword>
<keyword evidence="3" id="KW-0204">Cytolysis</keyword>
<comment type="caution">
    <text evidence="5">Lacks conserved residue(s) required for the propagation of feature annotation.</text>
</comment>
<dbReference type="PROSITE" id="PS50068">
    <property type="entry name" value="LDLRA_2"/>
    <property type="match status" value="1"/>
</dbReference>
<dbReference type="PANTHER" id="PTHR45742">
    <property type="entry name" value="COMPLEMENT COMPONENT C6"/>
    <property type="match status" value="1"/>
</dbReference>
<evidence type="ECO:0000256" key="2">
    <source>
        <dbReference type="ARBA" id="ARBA00022525"/>
    </source>
</evidence>
<dbReference type="GO" id="GO:0006956">
    <property type="term" value="P:complement activation"/>
    <property type="evidence" value="ECO:0007669"/>
    <property type="project" value="TreeGrafter"/>
</dbReference>
<dbReference type="Proteomes" id="UP000314294">
    <property type="component" value="Unassembled WGS sequence"/>
</dbReference>
<dbReference type="Gene3D" id="4.10.400.10">
    <property type="entry name" value="Low-density Lipoprotein Receptor"/>
    <property type="match status" value="1"/>
</dbReference>
<dbReference type="AlphaFoldDB" id="A0A4Z2E521"/>
<evidence type="ECO:0000313" key="8">
    <source>
        <dbReference type="Proteomes" id="UP000314294"/>
    </source>
</evidence>
<proteinExistence type="predicted"/>
<feature type="disulfide bond" evidence="5">
    <location>
        <begin position="15"/>
        <end position="30"/>
    </location>
</feature>
<keyword evidence="8" id="KW-1185">Reference proteome</keyword>
<evidence type="ECO:0000313" key="7">
    <source>
        <dbReference type="EMBL" id="TNN23724.1"/>
    </source>
</evidence>
<organism evidence="7 8">
    <name type="scientific">Liparis tanakae</name>
    <name type="common">Tanaka's snailfish</name>
    <dbReference type="NCBI Taxonomy" id="230148"/>
    <lineage>
        <taxon>Eukaryota</taxon>
        <taxon>Metazoa</taxon>
        <taxon>Chordata</taxon>
        <taxon>Craniata</taxon>
        <taxon>Vertebrata</taxon>
        <taxon>Euteleostomi</taxon>
        <taxon>Actinopterygii</taxon>
        <taxon>Neopterygii</taxon>
        <taxon>Teleostei</taxon>
        <taxon>Neoteleostei</taxon>
        <taxon>Acanthomorphata</taxon>
        <taxon>Eupercaria</taxon>
        <taxon>Perciformes</taxon>
        <taxon>Cottioidei</taxon>
        <taxon>Cottales</taxon>
        <taxon>Liparidae</taxon>
        <taxon>Liparis</taxon>
    </lineage>
</organism>
<accession>A0A4Z2E521</accession>
<sequence length="147" mass="16400">MEPDAGQCISRSLVCDGDQDCEDGRDERGCGPEGGPTPCDLDKPPPSAELTGRGYNVLTGRLRAGVINTLSFGGQCRKVFSGDHKVSYRLPQNILRFSFEVEVENEESDESYDSFWSYEQHIQSDALVGNDRRAFHKELRDNKVTPK</sequence>
<dbReference type="Pfam" id="PF00057">
    <property type="entry name" value="Ldl_recept_a"/>
    <property type="match status" value="1"/>
</dbReference>
<evidence type="ECO:0000256" key="5">
    <source>
        <dbReference type="PROSITE-ProRule" id="PRU00124"/>
    </source>
</evidence>
<dbReference type="CDD" id="cd00112">
    <property type="entry name" value="LDLa"/>
    <property type="match status" value="1"/>
</dbReference>
<gene>
    <name evidence="7" type="primary">C7_2</name>
    <name evidence="7" type="ORF">EYF80_066154</name>
</gene>
<dbReference type="GO" id="GO:0005579">
    <property type="term" value="C:membrane attack complex"/>
    <property type="evidence" value="ECO:0007669"/>
    <property type="project" value="TreeGrafter"/>
</dbReference>